<dbReference type="GeneID" id="93279602"/>
<keyword evidence="1" id="KW-0812">Transmembrane</keyword>
<dbReference type="EMBL" id="FOIM01000036">
    <property type="protein sequence ID" value="SEU14217.1"/>
    <property type="molecule type" value="Genomic_DNA"/>
</dbReference>
<reference evidence="3" key="1">
    <citation type="submission" date="2016-10" db="EMBL/GenBank/DDBJ databases">
        <authorList>
            <person name="Varghese N."/>
            <person name="Submissions S."/>
        </authorList>
    </citation>
    <scope>NUCLEOTIDE SEQUENCE [LARGE SCALE GENOMIC DNA]</scope>
    <source>
        <strain evidence="3">NLAE-zl-G277</strain>
    </source>
</reference>
<dbReference type="AlphaFoldDB" id="A0A1I0JVN9"/>
<gene>
    <name evidence="2" type="ORF">SAMN05216313_13621</name>
</gene>
<keyword evidence="3" id="KW-1185">Reference proteome</keyword>
<keyword evidence="1" id="KW-1133">Transmembrane helix</keyword>
<proteinExistence type="predicted"/>
<dbReference type="STRING" id="460384.SAMN05216313_13621"/>
<evidence type="ECO:0000313" key="2">
    <source>
        <dbReference type="EMBL" id="SEU14217.1"/>
    </source>
</evidence>
<keyword evidence="1" id="KW-0472">Membrane</keyword>
<protein>
    <submittedName>
        <fullName evidence="2">Uncharacterized protein</fullName>
    </submittedName>
</protein>
<sequence>METDWRKVRRWLKGFGIFFILIGAFVIVYDTIYSLPDREGGLMFIGIGLVLFAVGGMIRRE</sequence>
<dbReference type="Proteomes" id="UP000198508">
    <property type="component" value="Unassembled WGS sequence"/>
</dbReference>
<evidence type="ECO:0000313" key="3">
    <source>
        <dbReference type="Proteomes" id="UP000198508"/>
    </source>
</evidence>
<evidence type="ECO:0000256" key="1">
    <source>
        <dbReference type="SAM" id="Phobius"/>
    </source>
</evidence>
<organism evidence="2 3">
    <name type="scientific">Enterocloster lavalensis</name>
    <dbReference type="NCBI Taxonomy" id="460384"/>
    <lineage>
        <taxon>Bacteria</taxon>
        <taxon>Bacillati</taxon>
        <taxon>Bacillota</taxon>
        <taxon>Clostridia</taxon>
        <taxon>Lachnospirales</taxon>
        <taxon>Lachnospiraceae</taxon>
        <taxon>Enterocloster</taxon>
    </lineage>
</organism>
<dbReference type="RefSeq" id="WP_092370028.1">
    <property type="nucleotide sequence ID" value="NZ_CAKXUV010000040.1"/>
</dbReference>
<feature type="transmembrane region" description="Helical" evidence="1">
    <location>
        <begin position="12"/>
        <end position="29"/>
    </location>
</feature>
<accession>A0A1I0JVN9</accession>
<name>A0A1I0JVN9_9FIRM</name>
<feature type="transmembrane region" description="Helical" evidence="1">
    <location>
        <begin position="41"/>
        <end position="58"/>
    </location>
</feature>